<dbReference type="Proteomes" id="UP000320475">
    <property type="component" value="Unassembled WGS sequence"/>
</dbReference>
<evidence type="ECO:0000313" key="5">
    <source>
        <dbReference type="Proteomes" id="UP000317494"/>
    </source>
</evidence>
<dbReference type="EMBL" id="QEAN01000200">
    <property type="protein sequence ID" value="TPX43413.1"/>
    <property type="molecule type" value="Genomic_DNA"/>
</dbReference>
<accession>A0A507CW88</accession>
<dbReference type="InterPro" id="IPR001810">
    <property type="entry name" value="F-box_dom"/>
</dbReference>
<feature type="compositionally biased region" description="Basic and acidic residues" evidence="1">
    <location>
        <begin position="285"/>
        <end position="296"/>
    </location>
</feature>
<feature type="region of interest" description="Disordered" evidence="1">
    <location>
        <begin position="561"/>
        <end position="637"/>
    </location>
</feature>
<keyword evidence="5" id="KW-1185">Reference proteome</keyword>
<feature type="domain" description="F-box" evidence="2">
    <location>
        <begin position="68"/>
        <end position="116"/>
    </location>
</feature>
<feature type="compositionally biased region" description="Basic and acidic residues" evidence="1">
    <location>
        <begin position="46"/>
        <end position="55"/>
    </location>
</feature>
<dbReference type="Gene3D" id="1.20.1280.50">
    <property type="match status" value="1"/>
</dbReference>
<evidence type="ECO:0000313" key="4">
    <source>
        <dbReference type="EMBL" id="TPX44311.1"/>
    </source>
</evidence>
<dbReference type="Proteomes" id="UP000317494">
    <property type="component" value="Unassembled WGS sequence"/>
</dbReference>
<feature type="compositionally biased region" description="Low complexity" evidence="1">
    <location>
        <begin position="338"/>
        <end position="352"/>
    </location>
</feature>
<sequence length="854" mass="94319">MIFDSIFSQYWPQFDAIEDATMPEAAHAEVSDNDQEMISGKQEQAPQEREGLERPKVPLAAVDSDSRKEKIDILEDHFWLNILACLDPTSLIRAQRTCRKFHILVSENEEDLWNVIRHPILSSSQIFSISLKTAIELVHAKACEMCMDGAAKMVWPFRSRLCQACVKKCSRSKKLLMEEDGLTEDIFYGIPPVKIPEGGVAYLLDDVQTAIADRGASLQGNTHDVWRAEWVEKGKQIALEIARLEKMEADYVAKNTESSSKPNTQACQDYLGRGDIRQLQNSTREALRKSREDVRNRNINSISGNKGRISNSRASALPTDTSEQEMFGGGRSSGDGSGSDSTSAGSGRGTLSVFTSSKSTFSSWVDKGIKKPRARLRGKSTLSAAHVESDCESTNGDTALPPPEVSKPLKVSQHETVKVGPPANSVGPVFPSPQSSSPWAISLRPQPRRSVSTTASSSKAQSVSATKTLSDGIYTAVENLQNGNITSKSVNDDAVGAAAEAARHDSCNKKRVRSTEEELVRETVQSLGRAKKAVKSTHSGWHLASSVVSCLANDVIDIDSSPSSDDDDDCIMIDDGTDSNSGSCHRGENQTKMKHASTSTDSSDDYFVRMPIPINKALRRTGSPPTIAGQDDGGLENRMELDKDKKRDLCKRDNLAAYNNPHLLLHPNADLNPNRGDMSNIIQQERNKQIASIRKEKVILPRRLKFLEQVNEYEDSFDSPSADEVVDCPPHSDILVLPEVIELLESDAPLPHPSDNRAWEKLILRLLTPIMSFNKRSRQGMYERLGLPVDGNVARLLAYTCNACAFAAVLDYAEMFHHVKYHHYGDRHSCIELSQPAPRVHPRHTIVSNRPLML</sequence>
<dbReference type="InterPro" id="IPR036047">
    <property type="entry name" value="F-box-like_dom_sf"/>
</dbReference>
<feature type="region of interest" description="Disordered" evidence="1">
    <location>
        <begin position="27"/>
        <end position="55"/>
    </location>
</feature>
<dbReference type="SUPFAM" id="SSF81383">
    <property type="entry name" value="F-box domain"/>
    <property type="match status" value="1"/>
</dbReference>
<evidence type="ECO:0000313" key="6">
    <source>
        <dbReference type="Proteomes" id="UP000320475"/>
    </source>
</evidence>
<feature type="region of interest" description="Disordered" evidence="1">
    <location>
        <begin position="273"/>
        <end position="352"/>
    </location>
</feature>
<feature type="compositionally biased region" description="Polar residues" evidence="1">
    <location>
        <begin position="297"/>
        <end position="321"/>
    </location>
</feature>
<evidence type="ECO:0000313" key="3">
    <source>
        <dbReference type="EMBL" id="TPX43413.1"/>
    </source>
</evidence>
<reference evidence="5 6" key="1">
    <citation type="journal article" date="2019" name="Sci. Rep.">
        <title>Comparative genomics of chytrid fungi reveal insights into the obligate biotrophic and pathogenic lifestyle of Synchytrium endobioticum.</title>
        <authorList>
            <person name="van de Vossenberg B.T.L.H."/>
            <person name="Warris S."/>
            <person name="Nguyen H.D.T."/>
            <person name="van Gent-Pelzer M.P.E."/>
            <person name="Joly D.L."/>
            <person name="van de Geest H.C."/>
            <person name="Bonants P.J.M."/>
            <person name="Smith D.S."/>
            <person name="Levesque C.A."/>
            <person name="van der Lee T.A.J."/>
        </authorList>
    </citation>
    <scope>NUCLEOTIDE SEQUENCE [LARGE SCALE GENOMIC DNA]</scope>
    <source>
        <strain evidence="4 6">LEV6574</strain>
        <strain evidence="3 5">MB42</strain>
    </source>
</reference>
<protein>
    <recommendedName>
        <fullName evidence="2">F-box domain-containing protein</fullName>
    </recommendedName>
</protein>
<dbReference type="PROSITE" id="PS50181">
    <property type="entry name" value="FBOX"/>
    <property type="match status" value="1"/>
</dbReference>
<dbReference type="AlphaFoldDB" id="A0A507CW88"/>
<feature type="compositionally biased region" description="Gly residues" evidence="1">
    <location>
        <begin position="327"/>
        <end position="337"/>
    </location>
</feature>
<organism evidence="3 5">
    <name type="scientific">Synchytrium endobioticum</name>
    <dbReference type="NCBI Taxonomy" id="286115"/>
    <lineage>
        <taxon>Eukaryota</taxon>
        <taxon>Fungi</taxon>
        <taxon>Fungi incertae sedis</taxon>
        <taxon>Chytridiomycota</taxon>
        <taxon>Chytridiomycota incertae sedis</taxon>
        <taxon>Chytridiomycetes</taxon>
        <taxon>Synchytriales</taxon>
        <taxon>Synchytriaceae</taxon>
        <taxon>Synchytrium</taxon>
    </lineage>
</organism>
<evidence type="ECO:0000256" key="1">
    <source>
        <dbReference type="SAM" id="MobiDB-lite"/>
    </source>
</evidence>
<evidence type="ECO:0000259" key="2">
    <source>
        <dbReference type="PROSITE" id="PS50181"/>
    </source>
</evidence>
<name>A0A507CW88_9FUNG</name>
<comment type="caution">
    <text evidence="3">The sequence shown here is derived from an EMBL/GenBank/DDBJ whole genome shotgun (WGS) entry which is preliminary data.</text>
</comment>
<feature type="region of interest" description="Disordered" evidence="1">
    <location>
        <begin position="376"/>
        <end position="465"/>
    </location>
</feature>
<dbReference type="Pfam" id="PF12937">
    <property type="entry name" value="F-box-like"/>
    <property type="match status" value="1"/>
</dbReference>
<dbReference type="EMBL" id="QEAM01000188">
    <property type="protein sequence ID" value="TPX44311.1"/>
    <property type="molecule type" value="Genomic_DNA"/>
</dbReference>
<feature type="compositionally biased region" description="Acidic residues" evidence="1">
    <location>
        <begin position="564"/>
        <end position="577"/>
    </location>
</feature>
<proteinExistence type="predicted"/>
<dbReference type="CDD" id="cd09917">
    <property type="entry name" value="F-box_SF"/>
    <property type="match status" value="1"/>
</dbReference>
<dbReference type="VEuPathDB" id="FungiDB:SeMB42_g04734"/>
<gene>
    <name evidence="4" type="ORF">SeLEV6574_g04582</name>
    <name evidence="3" type="ORF">SeMB42_g04734</name>
</gene>
<feature type="compositionally biased region" description="Polar residues" evidence="1">
    <location>
        <begin position="449"/>
        <end position="465"/>
    </location>
</feature>